<evidence type="ECO:0000313" key="3">
    <source>
        <dbReference type="EMBL" id="SFB76939.1"/>
    </source>
</evidence>
<dbReference type="GO" id="GO:0003676">
    <property type="term" value="F:nucleic acid binding"/>
    <property type="evidence" value="ECO:0007669"/>
    <property type="project" value="InterPro"/>
</dbReference>
<comment type="similarity">
    <text evidence="1 2">Belongs to the UPF0102 family.</text>
</comment>
<dbReference type="NCBIfam" id="NF009150">
    <property type="entry name" value="PRK12497.1-3"/>
    <property type="match status" value="1"/>
</dbReference>
<evidence type="ECO:0000256" key="2">
    <source>
        <dbReference type="HAMAP-Rule" id="MF_00048"/>
    </source>
</evidence>
<dbReference type="HAMAP" id="MF_00048">
    <property type="entry name" value="UPF0102"/>
    <property type="match status" value="1"/>
</dbReference>
<dbReference type="STRING" id="34097.SAMN02745150_00710"/>
<proteinExistence type="inferred from homology"/>
<dbReference type="InterPro" id="IPR011856">
    <property type="entry name" value="tRNA_endonuc-like_dom_sf"/>
</dbReference>
<dbReference type="GO" id="GO:0004519">
    <property type="term" value="F:endonuclease activity"/>
    <property type="evidence" value="ECO:0007669"/>
    <property type="project" value="UniProtKB-KW"/>
</dbReference>
<dbReference type="Gene3D" id="3.40.1350.10">
    <property type="match status" value="1"/>
</dbReference>
<keyword evidence="3" id="KW-0255">Endonuclease</keyword>
<dbReference type="Proteomes" id="UP000240042">
    <property type="component" value="Unassembled WGS sequence"/>
</dbReference>
<accession>A0A1I1DPK8</accession>
<evidence type="ECO:0000313" key="4">
    <source>
        <dbReference type="Proteomes" id="UP000240042"/>
    </source>
</evidence>
<dbReference type="EMBL" id="FOKY01000003">
    <property type="protein sequence ID" value="SFB76939.1"/>
    <property type="molecule type" value="Genomic_DNA"/>
</dbReference>
<protein>
    <recommendedName>
        <fullName evidence="2">UPF0102 protein SAMN02745150_00710</fullName>
    </recommendedName>
</protein>
<keyword evidence="3" id="KW-0378">Hydrolase</keyword>
<keyword evidence="3" id="KW-0540">Nuclease</keyword>
<dbReference type="SUPFAM" id="SSF52980">
    <property type="entry name" value="Restriction endonuclease-like"/>
    <property type="match status" value="1"/>
</dbReference>
<evidence type="ECO:0000256" key="1">
    <source>
        <dbReference type="ARBA" id="ARBA00006738"/>
    </source>
</evidence>
<dbReference type="OrthoDB" id="9802516at2"/>
<reference evidence="4" key="1">
    <citation type="submission" date="2016-10" db="EMBL/GenBank/DDBJ databases">
        <authorList>
            <person name="Varghese N."/>
            <person name="Submissions S."/>
        </authorList>
    </citation>
    <scope>NUCLEOTIDE SEQUENCE [LARGE SCALE GENOMIC DNA]</scope>
    <source>
        <strain evidence="4">ATCC 43811</strain>
    </source>
</reference>
<organism evidence="3 4">
    <name type="scientific">Brevinema andersonii</name>
    <dbReference type="NCBI Taxonomy" id="34097"/>
    <lineage>
        <taxon>Bacteria</taxon>
        <taxon>Pseudomonadati</taxon>
        <taxon>Spirochaetota</taxon>
        <taxon>Spirochaetia</taxon>
        <taxon>Brevinematales</taxon>
        <taxon>Brevinemataceae</taxon>
        <taxon>Brevinema</taxon>
    </lineage>
</organism>
<dbReference type="InterPro" id="IPR003509">
    <property type="entry name" value="UPF0102_YraN-like"/>
</dbReference>
<keyword evidence="4" id="KW-1185">Reference proteome</keyword>
<dbReference type="Pfam" id="PF02021">
    <property type="entry name" value="UPF0102"/>
    <property type="match status" value="1"/>
</dbReference>
<dbReference type="RefSeq" id="WP_092318695.1">
    <property type="nucleotide sequence ID" value="NZ_FOKY01000003.1"/>
</dbReference>
<gene>
    <name evidence="3" type="ORF">SAMN02745150_00710</name>
</gene>
<dbReference type="PANTHER" id="PTHR34039:SF1">
    <property type="entry name" value="UPF0102 PROTEIN YRAN"/>
    <property type="match status" value="1"/>
</dbReference>
<sequence>METYLSKKQLGQKAEIEAKQFLLEQNWQFITQNYFTKFGEIDLIFINNTTLVFIEVKMRTPKSDFDISINPKKVKNIRKTAEIFLEKENINFTEIRFDVIFVNYNKRGDVVEIGHRPNFF</sequence>
<name>A0A1I1DPK8_BREAD</name>
<dbReference type="AlphaFoldDB" id="A0A1I1DPK8"/>
<dbReference type="PANTHER" id="PTHR34039">
    <property type="entry name" value="UPF0102 PROTEIN YRAN"/>
    <property type="match status" value="1"/>
</dbReference>
<dbReference type="InterPro" id="IPR011335">
    <property type="entry name" value="Restrct_endonuc-II-like"/>
</dbReference>